<dbReference type="InterPro" id="IPR050545">
    <property type="entry name" value="Mycobact_MmpL"/>
</dbReference>
<feature type="compositionally biased region" description="Low complexity" evidence="7">
    <location>
        <begin position="707"/>
        <end position="725"/>
    </location>
</feature>
<feature type="compositionally biased region" description="Basic and acidic residues" evidence="7">
    <location>
        <begin position="727"/>
        <end position="737"/>
    </location>
</feature>
<feature type="transmembrane region" description="Helical" evidence="8">
    <location>
        <begin position="536"/>
        <end position="555"/>
    </location>
</feature>
<comment type="subcellular location">
    <subcellularLocation>
        <location evidence="1">Cell membrane</location>
        <topology evidence="1">Multi-pass membrane protein</topology>
    </subcellularLocation>
</comment>
<keyword evidence="3" id="KW-1003">Cell membrane</keyword>
<evidence type="ECO:0000256" key="7">
    <source>
        <dbReference type="SAM" id="MobiDB-lite"/>
    </source>
</evidence>
<evidence type="ECO:0000256" key="1">
    <source>
        <dbReference type="ARBA" id="ARBA00004651"/>
    </source>
</evidence>
<feature type="transmembrane region" description="Helical" evidence="8">
    <location>
        <begin position="216"/>
        <end position="236"/>
    </location>
</feature>
<dbReference type="PANTHER" id="PTHR33406:SF6">
    <property type="entry name" value="MEMBRANE PROTEIN YDGH-RELATED"/>
    <property type="match status" value="1"/>
</dbReference>
<dbReference type="EMBL" id="AP035884">
    <property type="protein sequence ID" value="BFP53427.1"/>
    <property type="molecule type" value="Genomic_DNA"/>
</dbReference>
<feature type="transmembrane region" description="Helical" evidence="8">
    <location>
        <begin position="21"/>
        <end position="42"/>
    </location>
</feature>
<reference evidence="10" key="1">
    <citation type="submission" date="2024-07" db="EMBL/GenBank/DDBJ databases">
        <title>Complete genome sequences of cellulolytic bacteria, Kitasatospora sp. CMC57 and Streptomyces sp. CMC78, isolated from Japanese agricultural soil.</title>
        <authorList>
            <person name="Hashimoto T."/>
            <person name="Ito M."/>
            <person name="Iwamoto M."/>
            <person name="Fukahori D."/>
            <person name="Shoda T."/>
            <person name="Sakoda M."/>
            <person name="Morohoshi T."/>
            <person name="Mitsuboshi M."/>
            <person name="Nishizawa T."/>
        </authorList>
    </citation>
    <scope>NUCLEOTIDE SEQUENCE</scope>
    <source>
        <strain evidence="10">CMC78</strain>
    </source>
</reference>
<organism evidence="10">
    <name type="scientific">Streptomyces sp. CMC78</name>
    <dbReference type="NCBI Taxonomy" id="3231512"/>
    <lineage>
        <taxon>Bacteria</taxon>
        <taxon>Bacillati</taxon>
        <taxon>Actinomycetota</taxon>
        <taxon>Actinomycetes</taxon>
        <taxon>Kitasatosporales</taxon>
        <taxon>Streptomycetaceae</taxon>
        <taxon>Streptomyces</taxon>
    </lineage>
</organism>
<dbReference type="InterPro" id="IPR004869">
    <property type="entry name" value="MMPL_dom"/>
</dbReference>
<dbReference type="InterPro" id="IPR000731">
    <property type="entry name" value="SSD"/>
</dbReference>
<dbReference type="PROSITE" id="PS50156">
    <property type="entry name" value="SSD"/>
    <property type="match status" value="1"/>
</dbReference>
<feature type="transmembrane region" description="Helical" evidence="8">
    <location>
        <begin position="324"/>
        <end position="349"/>
    </location>
</feature>
<evidence type="ECO:0000313" key="10">
    <source>
        <dbReference type="EMBL" id="BFP53427.1"/>
    </source>
</evidence>
<feature type="transmembrane region" description="Helical" evidence="8">
    <location>
        <begin position="594"/>
        <end position="615"/>
    </location>
</feature>
<evidence type="ECO:0000259" key="9">
    <source>
        <dbReference type="PROSITE" id="PS50156"/>
    </source>
</evidence>
<proteinExistence type="inferred from homology"/>
<dbReference type="KEGG" id="stcm:SCMC78_32340"/>
<feature type="transmembrane region" description="Helical" evidence="8">
    <location>
        <begin position="562"/>
        <end position="582"/>
    </location>
</feature>
<gene>
    <name evidence="10" type="ORF">SCMC78_32340</name>
</gene>
<feature type="region of interest" description="Disordered" evidence="7">
    <location>
        <begin position="706"/>
        <end position="737"/>
    </location>
</feature>
<dbReference type="Pfam" id="PF03176">
    <property type="entry name" value="MMPL"/>
    <property type="match status" value="2"/>
</dbReference>
<feature type="transmembrane region" description="Helical" evidence="8">
    <location>
        <begin position="636"/>
        <end position="661"/>
    </location>
</feature>
<feature type="transmembrane region" description="Helical" evidence="8">
    <location>
        <begin position="379"/>
        <end position="399"/>
    </location>
</feature>
<feature type="transmembrane region" description="Helical" evidence="8">
    <location>
        <begin position="292"/>
        <end position="318"/>
    </location>
</feature>
<dbReference type="PANTHER" id="PTHR33406">
    <property type="entry name" value="MEMBRANE PROTEIN MJ1562-RELATED"/>
    <property type="match status" value="1"/>
</dbReference>
<dbReference type="AlphaFoldDB" id="A0AB33KC29"/>
<evidence type="ECO:0000256" key="8">
    <source>
        <dbReference type="SAM" id="Phobius"/>
    </source>
</evidence>
<sequence length="737" mass="77428">MALERPLWRSPMFGRIGQSAVRHPWLTIVAWIIAAVALMSLAPQLKPTGDQADFLPSHYESVQVGEVQKRAFPQQEQPTSIAVFQRGDKAALTPEDRQDLRKVVAGLDDAGLKKVKQISTDEQSVSADGKLALASIMATTKDPYDADLMASVEELREIAVPLLKSTELTMGVTGQTATGVDTMKSSGNTDAMIMMATMVLIVVLLLAIFRSPLIAFLPLLIISLVFMVANGLIATVSDLGGLKTDASISSILIVVLFGVGTDYLLFLLFRYREHLRSGQEPKQAMADAVGKVGETIASAAGAVIVAFLALLLSTLGMFRAMGPALAIAVAVTLLAALTLVPAVFSLLGAKAFWPSKAWRKQPQHRISERVGTLTGRRPGLVAAASGGLLAVLAIGALGFNPVFDTGSSLPKELESVKAMEDLQHSFPSGQTDPVWIMVRSEDGGKLDPAALEAYGKELAALDGVGSAPPAVLAPAGDVAQFSVLIDHRPTGDAAIDLVSGPLRDLAHDKAPDGTEALVGGTSAVLADVQHAVNRDYTLVFPAAGLAIMIILGLLLRSVVAPWYLMLAVGLGFGATLGSTVWLFQDVRGESGLLFTLPVILYLFVVAIGTDYNILMIARLREEIRRGSSPAEATARAVVSTASTITAAAVILAGTFGVLLLAENAMLQQMGFAVAFGILLTAFVMAMLLVPALTALFGRRAWWPGGRADAPGTGEDAPDGPDAADGSADERKTADVTG</sequence>
<feature type="transmembrane region" description="Helical" evidence="8">
    <location>
        <begin position="191"/>
        <end position="209"/>
    </location>
</feature>
<keyword evidence="4 8" id="KW-0812">Transmembrane</keyword>
<dbReference type="GO" id="GO:0005886">
    <property type="term" value="C:plasma membrane"/>
    <property type="evidence" value="ECO:0007669"/>
    <property type="project" value="UniProtKB-SubCell"/>
</dbReference>
<evidence type="ECO:0000256" key="2">
    <source>
        <dbReference type="ARBA" id="ARBA00010157"/>
    </source>
</evidence>
<feature type="transmembrane region" description="Helical" evidence="8">
    <location>
        <begin position="248"/>
        <end position="271"/>
    </location>
</feature>
<dbReference type="SUPFAM" id="SSF82866">
    <property type="entry name" value="Multidrug efflux transporter AcrB transmembrane domain"/>
    <property type="match status" value="2"/>
</dbReference>
<keyword evidence="5 8" id="KW-1133">Transmembrane helix</keyword>
<feature type="transmembrane region" description="Helical" evidence="8">
    <location>
        <begin position="673"/>
        <end position="696"/>
    </location>
</feature>
<comment type="similarity">
    <text evidence="2">Belongs to the resistance-nodulation-cell division (RND) (TC 2.A.6) family. MmpL subfamily.</text>
</comment>
<keyword evidence="6 8" id="KW-0472">Membrane</keyword>
<evidence type="ECO:0000256" key="6">
    <source>
        <dbReference type="ARBA" id="ARBA00023136"/>
    </source>
</evidence>
<feature type="domain" description="SSD" evidence="9">
    <location>
        <begin position="241"/>
        <end position="346"/>
    </location>
</feature>
<evidence type="ECO:0000256" key="4">
    <source>
        <dbReference type="ARBA" id="ARBA00022692"/>
    </source>
</evidence>
<name>A0AB33KC29_9ACTN</name>
<dbReference type="Gene3D" id="1.20.1640.10">
    <property type="entry name" value="Multidrug efflux transporter AcrB transmembrane domain"/>
    <property type="match status" value="2"/>
</dbReference>
<accession>A0AB33KC29</accession>
<evidence type="ECO:0000256" key="3">
    <source>
        <dbReference type="ARBA" id="ARBA00022475"/>
    </source>
</evidence>
<evidence type="ECO:0000256" key="5">
    <source>
        <dbReference type="ARBA" id="ARBA00022989"/>
    </source>
</evidence>
<protein>
    <submittedName>
        <fullName evidence="10">MMPL family transporter</fullName>
    </submittedName>
</protein>